<evidence type="ECO:0000313" key="2">
    <source>
        <dbReference type="Proteomes" id="UP000249082"/>
    </source>
</evidence>
<dbReference type="CDD" id="cd08054">
    <property type="entry name" value="gp6"/>
    <property type="match status" value="1"/>
</dbReference>
<dbReference type="InterPro" id="IPR006450">
    <property type="entry name" value="Phage_HK97_gp6-like"/>
</dbReference>
<protein>
    <recommendedName>
        <fullName evidence="3">Phage gp6-like head-tail connector protein</fullName>
    </recommendedName>
</protein>
<evidence type="ECO:0008006" key="3">
    <source>
        <dbReference type="Google" id="ProtNLM"/>
    </source>
</evidence>
<name>A0A2W5Q9Q0_9SPHN</name>
<proteinExistence type="predicted"/>
<dbReference type="AlphaFoldDB" id="A0A2W5Q9Q0"/>
<dbReference type="InterPro" id="IPR021146">
    <property type="entry name" value="Phage_gp6-like_head-tail"/>
</dbReference>
<sequence>MAVDLALAKQQCRVLHSREDVLITTYLAAAKAWVEKYTGKKLSRGEVTQDIEGFCGNFVLVWGPDCAEPVVTYADDDGADQQITDARIVGDRLLPPPSGWPHLGAPRALRLRYTAGFAETPGDLDAAVLLLVADFYNNREAGTATAATSAAVESLCDQYRLMRV</sequence>
<comment type="caution">
    <text evidence="1">The sequence shown here is derived from an EMBL/GenBank/DDBJ whole genome shotgun (WGS) entry which is preliminary data.</text>
</comment>
<dbReference type="NCBIfam" id="TIGR02215">
    <property type="entry name" value="phage_chp_gp8"/>
    <property type="match status" value="1"/>
</dbReference>
<dbReference type="NCBIfam" id="TIGR01560">
    <property type="entry name" value="put_DNA_pack"/>
    <property type="match status" value="2"/>
</dbReference>
<dbReference type="Proteomes" id="UP000249082">
    <property type="component" value="Unassembled WGS sequence"/>
</dbReference>
<accession>A0A2W5Q9Q0</accession>
<dbReference type="InterPro" id="IPR011738">
    <property type="entry name" value="Phage_CHP"/>
</dbReference>
<dbReference type="Pfam" id="PF05135">
    <property type="entry name" value="Phage_connect_1"/>
    <property type="match status" value="1"/>
</dbReference>
<dbReference type="Gene3D" id="1.10.3230.30">
    <property type="entry name" value="Phage gp6-like head-tail connector protein"/>
    <property type="match status" value="1"/>
</dbReference>
<reference evidence="1 2" key="1">
    <citation type="submission" date="2017-08" db="EMBL/GenBank/DDBJ databases">
        <title>Infants hospitalized years apart are colonized by the same room-sourced microbial strains.</title>
        <authorList>
            <person name="Brooks B."/>
            <person name="Olm M.R."/>
            <person name="Firek B.A."/>
            <person name="Baker R."/>
            <person name="Thomas B.C."/>
            <person name="Morowitz M.J."/>
            <person name="Banfield J.F."/>
        </authorList>
    </citation>
    <scope>NUCLEOTIDE SEQUENCE [LARGE SCALE GENOMIC DNA]</scope>
    <source>
        <strain evidence="1">S2_005_002_R2_33</strain>
    </source>
</reference>
<gene>
    <name evidence="1" type="ORF">DI555_14100</name>
</gene>
<evidence type="ECO:0000313" key="1">
    <source>
        <dbReference type="EMBL" id="PZQ54187.1"/>
    </source>
</evidence>
<dbReference type="EMBL" id="QFPX01000010">
    <property type="protein sequence ID" value="PZQ54187.1"/>
    <property type="molecule type" value="Genomic_DNA"/>
</dbReference>
<organism evidence="1 2">
    <name type="scientific">Novosphingobium pentaromativorans</name>
    <dbReference type="NCBI Taxonomy" id="205844"/>
    <lineage>
        <taxon>Bacteria</taxon>
        <taxon>Pseudomonadati</taxon>
        <taxon>Pseudomonadota</taxon>
        <taxon>Alphaproteobacteria</taxon>
        <taxon>Sphingomonadales</taxon>
        <taxon>Sphingomonadaceae</taxon>
        <taxon>Novosphingobium</taxon>
    </lineage>
</organism>